<evidence type="ECO:0000313" key="2">
    <source>
        <dbReference type="Proteomes" id="UP000276133"/>
    </source>
</evidence>
<accession>A0A3M7PIY6</accession>
<gene>
    <name evidence="1" type="ORF">BpHYR1_012548</name>
</gene>
<dbReference type="EMBL" id="REGN01010439">
    <property type="protein sequence ID" value="RMZ99032.1"/>
    <property type="molecule type" value="Genomic_DNA"/>
</dbReference>
<sequence length="115" mass="13827">MKCLRKIIMKINSNIFSTSFDFVFVKNYDIRRFLYGEVDTKIIKRKVKPGFLNSFFNKLTLYPVGFGFQIKGISKIDYKFWIKELNFLRILLKEKFEILVVLKIYKIKKCPIIKI</sequence>
<dbReference type="AlphaFoldDB" id="A0A3M7PIY6"/>
<name>A0A3M7PIY6_BRAPC</name>
<reference evidence="1 2" key="1">
    <citation type="journal article" date="2018" name="Sci. Rep.">
        <title>Genomic signatures of local adaptation to the degree of environmental predictability in rotifers.</title>
        <authorList>
            <person name="Franch-Gras L."/>
            <person name="Hahn C."/>
            <person name="Garcia-Roger E.M."/>
            <person name="Carmona M.J."/>
            <person name="Serra M."/>
            <person name="Gomez A."/>
        </authorList>
    </citation>
    <scope>NUCLEOTIDE SEQUENCE [LARGE SCALE GENOMIC DNA]</scope>
    <source>
        <strain evidence="1">HYR1</strain>
    </source>
</reference>
<dbReference type="Proteomes" id="UP000276133">
    <property type="component" value="Unassembled WGS sequence"/>
</dbReference>
<proteinExistence type="predicted"/>
<protein>
    <submittedName>
        <fullName evidence="1">Uncharacterized protein</fullName>
    </submittedName>
</protein>
<organism evidence="1 2">
    <name type="scientific">Brachionus plicatilis</name>
    <name type="common">Marine rotifer</name>
    <name type="synonym">Brachionus muelleri</name>
    <dbReference type="NCBI Taxonomy" id="10195"/>
    <lineage>
        <taxon>Eukaryota</taxon>
        <taxon>Metazoa</taxon>
        <taxon>Spiralia</taxon>
        <taxon>Gnathifera</taxon>
        <taxon>Rotifera</taxon>
        <taxon>Eurotatoria</taxon>
        <taxon>Monogononta</taxon>
        <taxon>Pseudotrocha</taxon>
        <taxon>Ploima</taxon>
        <taxon>Brachionidae</taxon>
        <taxon>Brachionus</taxon>
    </lineage>
</organism>
<comment type="caution">
    <text evidence="1">The sequence shown here is derived from an EMBL/GenBank/DDBJ whole genome shotgun (WGS) entry which is preliminary data.</text>
</comment>
<evidence type="ECO:0000313" key="1">
    <source>
        <dbReference type="EMBL" id="RMZ99032.1"/>
    </source>
</evidence>
<keyword evidence="2" id="KW-1185">Reference proteome</keyword>